<evidence type="ECO:0000256" key="1">
    <source>
        <dbReference type="SAM" id="MobiDB-lite"/>
    </source>
</evidence>
<dbReference type="AlphaFoldDB" id="A0AAV6UX42"/>
<name>A0AAV6UX42_9ARAC</name>
<feature type="region of interest" description="Disordered" evidence="1">
    <location>
        <begin position="1"/>
        <end position="79"/>
    </location>
</feature>
<dbReference type="Proteomes" id="UP000827092">
    <property type="component" value="Unassembled WGS sequence"/>
</dbReference>
<comment type="caution">
    <text evidence="2">The sequence shown here is derived from an EMBL/GenBank/DDBJ whole genome shotgun (WGS) entry which is preliminary data.</text>
</comment>
<dbReference type="EMBL" id="JAFNEN010000239">
    <property type="protein sequence ID" value="KAG8188402.1"/>
    <property type="molecule type" value="Genomic_DNA"/>
</dbReference>
<keyword evidence="3" id="KW-1185">Reference proteome</keyword>
<evidence type="ECO:0000313" key="3">
    <source>
        <dbReference type="Proteomes" id="UP000827092"/>
    </source>
</evidence>
<feature type="compositionally biased region" description="Polar residues" evidence="1">
    <location>
        <begin position="33"/>
        <end position="62"/>
    </location>
</feature>
<sequence>MFQAAINEGQRTTAPNYNPKTTKQQTKVHDTKNPNSPMSSNTKNPKSNTTCDRLNGASSPQLISDGPPLSTSSPAQATR</sequence>
<evidence type="ECO:0000313" key="2">
    <source>
        <dbReference type="EMBL" id="KAG8188402.1"/>
    </source>
</evidence>
<protein>
    <submittedName>
        <fullName evidence="2">Uncharacterized protein</fullName>
    </submittedName>
</protein>
<proteinExistence type="predicted"/>
<feature type="compositionally biased region" description="Polar residues" evidence="1">
    <location>
        <begin position="69"/>
        <end position="79"/>
    </location>
</feature>
<gene>
    <name evidence="2" type="ORF">JTE90_019303</name>
</gene>
<organism evidence="2 3">
    <name type="scientific">Oedothorax gibbosus</name>
    <dbReference type="NCBI Taxonomy" id="931172"/>
    <lineage>
        <taxon>Eukaryota</taxon>
        <taxon>Metazoa</taxon>
        <taxon>Ecdysozoa</taxon>
        <taxon>Arthropoda</taxon>
        <taxon>Chelicerata</taxon>
        <taxon>Arachnida</taxon>
        <taxon>Araneae</taxon>
        <taxon>Araneomorphae</taxon>
        <taxon>Entelegynae</taxon>
        <taxon>Araneoidea</taxon>
        <taxon>Linyphiidae</taxon>
        <taxon>Erigoninae</taxon>
        <taxon>Oedothorax</taxon>
    </lineage>
</organism>
<feature type="compositionally biased region" description="Polar residues" evidence="1">
    <location>
        <begin position="9"/>
        <end position="25"/>
    </location>
</feature>
<accession>A0AAV6UX42</accession>
<reference evidence="2 3" key="1">
    <citation type="journal article" date="2022" name="Nat. Ecol. Evol.">
        <title>A masculinizing supergene underlies an exaggerated male reproductive morph in a spider.</title>
        <authorList>
            <person name="Hendrickx F."/>
            <person name="De Corte Z."/>
            <person name="Sonet G."/>
            <person name="Van Belleghem S.M."/>
            <person name="Kostlbacher S."/>
            <person name="Vangestel C."/>
        </authorList>
    </citation>
    <scope>NUCLEOTIDE SEQUENCE [LARGE SCALE GENOMIC DNA]</scope>
    <source>
        <strain evidence="2">W744_W776</strain>
    </source>
</reference>